<dbReference type="EMBL" id="JARJBC010000005">
    <property type="protein sequence ID" value="MDF3289744.1"/>
    <property type="molecule type" value="Genomic_DNA"/>
</dbReference>
<sequence length="73" mass="7699">MGIGGCIGLIGLGAILTFAVDWHIKGVNTALVGLIMMAVGIIGLAAYVSIFKRRRVQPPSPAAPVIDVEEHRF</sequence>
<keyword evidence="1" id="KW-0472">Membrane</keyword>
<name>A0ABT5ZIU6_9ACTN</name>
<protein>
    <submittedName>
        <fullName evidence="3">DUF6458 family protein</fullName>
    </submittedName>
</protein>
<feature type="domain" description="DUF6458" evidence="2">
    <location>
        <begin position="1"/>
        <end position="46"/>
    </location>
</feature>
<keyword evidence="4" id="KW-1185">Reference proteome</keyword>
<proteinExistence type="predicted"/>
<dbReference type="Pfam" id="PF20059">
    <property type="entry name" value="DUF6458"/>
    <property type="match status" value="1"/>
</dbReference>
<comment type="caution">
    <text evidence="3">The sequence shown here is derived from an EMBL/GenBank/DDBJ whole genome shotgun (WGS) entry which is preliminary data.</text>
</comment>
<keyword evidence="1" id="KW-0812">Transmembrane</keyword>
<accession>A0ABT5ZIU6</accession>
<dbReference type="RefSeq" id="WP_269858345.1">
    <property type="nucleotide sequence ID" value="NZ_JARJBC010000005.1"/>
</dbReference>
<keyword evidence="1" id="KW-1133">Transmembrane helix</keyword>
<dbReference type="Proteomes" id="UP001216579">
    <property type="component" value="Unassembled WGS sequence"/>
</dbReference>
<gene>
    <name evidence="3" type="ORF">P3G67_10950</name>
</gene>
<organism evidence="3 4">
    <name type="scientific">Streptomyces silvisoli</name>
    <dbReference type="NCBI Taxonomy" id="3034235"/>
    <lineage>
        <taxon>Bacteria</taxon>
        <taxon>Bacillati</taxon>
        <taxon>Actinomycetota</taxon>
        <taxon>Actinomycetes</taxon>
        <taxon>Kitasatosporales</taxon>
        <taxon>Streptomycetaceae</taxon>
        <taxon>Streptomyces</taxon>
    </lineage>
</organism>
<reference evidence="3 4" key="1">
    <citation type="submission" date="2023-03" db="EMBL/GenBank/DDBJ databases">
        <title>Draft genome sequence of Streptomyces sp. RB6PN23 isolated from peat swamp forest in Thailand.</title>
        <authorList>
            <person name="Klaysubun C."/>
            <person name="Duangmal K."/>
        </authorList>
    </citation>
    <scope>NUCLEOTIDE SEQUENCE [LARGE SCALE GENOMIC DNA]</scope>
    <source>
        <strain evidence="3 4">RB6PN23</strain>
    </source>
</reference>
<dbReference type="InterPro" id="IPR045597">
    <property type="entry name" value="DUF6458"/>
</dbReference>
<evidence type="ECO:0000259" key="2">
    <source>
        <dbReference type="Pfam" id="PF20059"/>
    </source>
</evidence>
<evidence type="ECO:0000256" key="1">
    <source>
        <dbReference type="SAM" id="Phobius"/>
    </source>
</evidence>
<evidence type="ECO:0000313" key="3">
    <source>
        <dbReference type="EMBL" id="MDF3289744.1"/>
    </source>
</evidence>
<feature type="transmembrane region" description="Helical" evidence="1">
    <location>
        <begin position="29"/>
        <end position="50"/>
    </location>
</feature>
<evidence type="ECO:0000313" key="4">
    <source>
        <dbReference type="Proteomes" id="UP001216579"/>
    </source>
</evidence>